<dbReference type="PANTHER" id="PTHR43245:SF13">
    <property type="entry name" value="UDP-D-APIOSE_UDP-D-XYLOSE SYNTHASE 2"/>
    <property type="match status" value="1"/>
</dbReference>
<organism evidence="2">
    <name type="scientific">Schlesneria paludicola</name>
    <dbReference type="NCBI Taxonomy" id="360056"/>
    <lineage>
        <taxon>Bacteria</taxon>
        <taxon>Pseudomonadati</taxon>
        <taxon>Planctomycetota</taxon>
        <taxon>Planctomycetia</taxon>
        <taxon>Planctomycetales</taxon>
        <taxon>Planctomycetaceae</taxon>
        <taxon>Schlesneria</taxon>
    </lineage>
</organism>
<evidence type="ECO:0000313" key="2">
    <source>
        <dbReference type="EMBL" id="HEN15989.1"/>
    </source>
</evidence>
<dbReference type="Gene3D" id="3.40.50.720">
    <property type="entry name" value="NAD(P)-binding Rossmann-like Domain"/>
    <property type="match status" value="1"/>
</dbReference>
<dbReference type="Pfam" id="PF01370">
    <property type="entry name" value="Epimerase"/>
    <property type="match status" value="1"/>
</dbReference>
<dbReference type="EMBL" id="DSOK01000307">
    <property type="protein sequence ID" value="HEN15989.1"/>
    <property type="molecule type" value="Genomic_DNA"/>
</dbReference>
<proteinExistence type="predicted"/>
<dbReference type="InterPro" id="IPR001509">
    <property type="entry name" value="Epimerase_deHydtase"/>
</dbReference>
<feature type="domain" description="NAD-dependent epimerase/dehydratase" evidence="1">
    <location>
        <begin position="10"/>
        <end position="250"/>
    </location>
</feature>
<reference evidence="2" key="1">
    <citation type="journal article" date="2020" name="mSystems">
        <title>Genome- and Community-Level Interaction Insights into Carbon Utilization and Element Cycling Functions of Hydrothermarchaeota in Hydrothermal Sediment.</title>
        <authorList>
            <person name="Zhou Z."/>
            <person name="Liu Y."/>
            <person name="Xu W."/>
            <person name="Pan J."/>
            <person name="Luo Z.H."/>
            <person name="Li M."/>
        </authorList>
    </citation>
    <scope>NUCLEOTIDE SEQUENCE [LARGE SCALE GENOMIC DNA]</scope>
    <source>
        <strain evidence="2">SpSt-339</strain>
    </source>
</reference>
<comment type="caution">
    <text evidence="2">The sequence shown here is derived from an EMBL/GenBank/DDBJ whole genome shotgun (WGS) entry which is preliminary data.</text>
</comment>
<dbReference type="PRINTS" id="PR01713">
    <property type="entry name" value="NUCEPIMERASE"/>
</dbReference>
<gene>
    <name evidence="2" type="ORF">ENQ76_11045</name>
</gene>
<protein>
    <submittedName>
        <fullName evidence="2">NAD-dependent epimerase/dehydratase family protein</fullName>
    </submittedName>
</protein>
<dbReference type="InterPro" id="IPR036291">
    <property type="entry name" value="NAD(P)-bd_dom_sf"/>
</dbReference>
<dbReference type="AlphaFoldDB" id="A0A7C2NYM3"/>
<accession>A0A7C2NYM3</accession>
<dbReference type="InterPro" id="IPR050177">
    <property type="entry name" value="Lipid_A_modif_metabolic_enz"/>
</dbReference>
<name>A0A7C2NYM3_9PLAN</name>
<sequence length="349" mass="38592">MRDHYRHRRVLILGGLGFIGSNLALKLAEAGAELTLVDCLLPEHGGSLKNVEEIRDQVRIVIADVRNAETLEAVVPGQEVIYSLAAQASHIGSMRDPMTDLDVNCRAQLGLLECCRRHNPDAKIVFTSTRQVYGRPQRLPVDEHTPIQPVDANGVSKCAAEMYYALYCEVFGVKSVVLRLTNTYGPRMNLRGAGSGFIGNFILKALTNTRIDVFGTGRQRRDFNYIDDVVDALLRAGRSDRVDGQAFNLGHPEHHSILDLVHLLQHLTGATFRVVPFPEDYAVIDVGDCYCDFSKFREATGWMPRHNLAAGLARTLDFFNDDGTDWEEEADHDSSVRCASGIPAAEAGN</sequence>
<dbReference type="Gene3D" id="3.90.25.10">
    <property type="entry name" value="UDP-galactose 4-epimerase, domain 1"/>
    <property type="match status" value="1"/>
</dbReference>
<dbReference type="PANTHER" id="PTHR43245">
    <property type="entry name" value="BIFUNCTIONAL POLYMYXIN RESISTANCE PROTEIN ARNA"/>
    <property type="match status" value="1"/>
</dbReference>
<evidence type="ECO:0000259" key="1">
    <source>
        <dbReference type="Pfam" id="PF01370"/>
    </source>
</evidence>
<dbReference type="SUPFAM" id="SSF51735">
    <property type="entry name" value="NAD(P)-binding Rossmann-fold domains"/>
    <property type="match status" value="1"/>
</dbReference>